<evidence type="ECO:0000313" key="2">
    <source>
        <dbReference type="EMBL" id="CAL1361062.1"/>
    </source>
</evidence>
<name>A0AAV2CX06_9ROSI</name>
<evidence type="ECO:0000256" key="1">
    <source>
        <dbReference type="SAM" id="MobiDB-lite"/>
    </source>
</evidence>
<accession>A0AAV2CX06</accession>
<feature type="region of interest" description="Disordered" evidence="1">
    <location>
        <begin position="127"/>
        <end position="159"/>
    </location>
</feature>
<gene>
    <name evidence="2" type="ORF">LTRI10_LOCUS8457</name>
</gene>
<proteinExistence type="predicted"/>
<reference evidence="2 3" key="1">
    <citation type="submission" date="2024-04" db="EMBL/GenBank/DDBJ databases">
        <authorList>
            <person name="Fracassetti M."/>
        </authorList>
    </citation>
    <scope>NUCLEOTIDE SEQUENCE [LARGE SCALE GENOMIC DNA]</scope>
</reference>
<dbReference type="AlphaFoldDB" id="A0AAV2CX06"/>
<sequence length="227" mass="25356">MLAKTTPGPSQERVCRSSPLPRKSWQPAERGRWRVTRRRHTGTGRSPGVRMGRPSTMRVDGPSWPKSRSLGRGDKSGRLRQELGQPWAARSWDVRSRVRTMMDFLVELRPIRLDLFDRNRNGLYQFEPNRTLRGSSSGGRPGAGGGHKRGSESPYPPLVTFGTRQGWIGQTLETGQGSEVKSGGHDEYIEGNDGWSFPQPPWGYSGRGSSGGWGFPHYGIGRYGEYN</sequence>
<feature type="region of interest" description="Disordered" evidence="1">
    <location>
        <begin position="1"/>
        <end position="82"/>
    </location>
</feature>
<protein>
    <submittedName>
        <fullName evidence="2">Uncharacterized protein</fullName>
    </submittedName>
</protein>
<organism evidence="2 3">
    <name type="scientific">Linum trigynum</name>
    <dbReference type="NCBI Taxonomy" id="586398"/>
    <lineage>
        <taxon>Eukaryota</taxon>
        <taxon>Viridiplantae</taxon>
        <taxon>Streptophyta</taxon>
        <taxon>Embryophyta</taxon>
        <taxon>Tracheophyta</taxon>
        <taxon>Spermatophyta</taxon>
        <taxon>Magnoliopsida</taxon>
        <taxon>eudicotyledons</taxon>
        <taxon>Gunneridae</taxon>
        <taxon>Pentapetalae</taxon>
        <taxon>rosids</taxon>
        <taxon>fabids</taxon>
        <taxon>Malpighiales</taxon>
        <taxon>Linaceae</taxon>
        <taxon>Linum</taxon>
    </lineage>
</organism>
<evidence type="ECO:0000313" key="3">
    <source>
        <dbReference type="Proteomes" id="UP001497516"/>
    </source>
</evidence>
<feature type="compositionally biased region" description="Basic and acidic residues" evidence="1">
    <location>
        <begin position="71"/>
        <end position="81"/>
    </location>
</feature>
<dbReference type="Proteomes" id="UP001497516">
    <property type="component" value="Chromosome 10"/>
</dbReference>
<feature type="compositionally biased region" description="Basic residues" evidence="1">
    <location>
        <begin position="33"/>
        <end position="42"/>
    </location>
</feature>
<keyword evidence="3" id="KW-1185">Reference proteome</keyword>
<dbReference type="EMBL" id="OZ034814">
    <property type="protein sequence ID" value="CAL1361062.1"/>
    <property type="molecule type" value="Genomic_DNA"/>
</dbReference>
<feature type="compositionally biased region" description="Gly residues" evidence="1">
    <location>
        <begin position="136"/>
        <end position="145"/>
    </location>
</feature>